<reference evidence="2" key="1">
    <citation type="submission" date="2025-08" db="UniProtKB">
        <authorList>
            <consortium name="RefSeq"/>
        </authorList>
    </citation>
    <scope>IDENTIFICATION</scope>
    <source>
        <tissue evidence="2">Total insect</tissue>
    </source>
</reference>
<dbReference type="PANTHER" id="PTHR11257">
    <property type="entry name" value="CHEMOSENSORY PROTEIN-RELATED"/>
    <property type="match status" value="1"/>
</dbReference>
<name>A0A6P8Z8X3_THRPL</name>
<protein>
    <submittedName>
        <fullName evidence="2">Odorant-binding protein A10</fullName>
    </submittedName>
</protein>
<dbReference type="OrthoDB" id="6355718at2759"/>
<dbReference type="Gene3D" id="1.10.2080.10">
    <property type="entry name" value="Insect odorant-binding protein A10/Ejaculatory bulb-specific protein 3"/>
    <property type="match status" value="1"/>
</dbReference>
<dbReference type="InterPro" id="IPR005055">
    <property type="entry name" value="A10/PebIII"/>
</dbReference>
<dbReference type="Pfam" id="PF03392">
    <property type="entry name" value="OS-D"/>
    <property type="match status" value="1"/>
</dbReference>
<evidence type="ECO:0000313" key="1">
    <source>
        <dbReference type="Proteomes" id="UP000515158"/>
    </source>
</evidence>
<evidence type="ECO:0000313" key="2">
    <source>
        <dbReference type="RefSeq" id="XP_034246801.1"/>
    </source>
</evidence>
<organism evidence="2">
    <name type="scientific">Thrips palmi</name>
    <name type="common">Melon thrips</name>
    <dbReference type="NCBI Taxonomy" id="161013"/>
    <lineage>
        <taxon>Eukaryota</taxon>
        <taxon>Metazoa</taxon>
        <taxon>Ecdysozoa</taxon>
        <taxon>Arthropoda</taxon>
        <taxon>Hexapoda</taxon>
        <taxon>Insecta</taxon>
        <taxon>Pterygota</taxon>
        <taxon>Neoptera</taxon>
        <taxon>Paraneoptera</taxon>
        <taxon>Thysanoptera</taxon>
        <taxon>Terebrantia</taxon>
        <taxon>Thripoidea</taxon>
        <taxon>Thripidae</taxon>
        <taxon>Thrips</taxon>
    </lineage>
</organism>
<dbReference type="RefSeq" id="XP_034246801.1">
    <property type="nucleotide sequence ID" value="XM_034390910.1"/>
</dbReference>
<dbReference type="FunCoup" id="A0A6P8Z8X3">
    <property type="interactions" value="28"/>
</dbReference>
<dbReference type="InterPro" id="IPR036682">
    <property type="entry name" value="OS_D_A10/PebIII_sf"/>
</dbReference>
<feature type="non-terminal residue" evidence="2">
    <location>
        <position position="1"/>
    </location>
</feature>
<accession>A0A6P8Z8X3</accession>
<dbReference type="Proteomes" id="UP000515158">
    <property type="component" value="Unplaced"/>
</dbReference>
<dbReference type="InParanoid" id="A0A6P8Z8X3"/>
<dbReference type="AlphaFoldDB" id="A0A6P8Z8X3"/>
<sequence length="107" mass="11568">VAVAVAALASVEAAPQRGSVASIGNGDINGFLGDRNLVMMQISCVKGTGPCNRLGNQLKQAIPEVLNNKCGRCTQTQSQNARKLINYIERNYPQDYQQITARYLRSG</sequence>
<dbReference type="SUPFAM" id="SSF100910">
    <property type="entry name" value="Chemosensory protein Csp2"/>
    <property type="match status" value="1"/>
</dbReference>
<dbReference type="GeneID" id="117648404"/>
<proteinExistence type="predicted"/>
<gene>
    <name evidence="2" type="primary">LOC117648404</name>
</gene>
<keyword evidence="1" id="KW-1185">Reference proteome</keyword>
<dbReference type="KEGG" id="tpal:117648404"/>